<organism evidence="2 3">
    <name type="scientific">Spirosoma profusum</name>
    <dbReference type="NCBI Taxonomy" id="2771354"/>
    <lineage>
        <taxon>Bacteria</taxon>
        <taxon>Pseudomonadati</taxon>
        <taxon>Bacteroidota</taxon>
        <taxon>Cytophagia</taxon>
        <taxon>Cytophagales</taxon>
        <taxon>Cytophagaceae</taxon>
        <taxon>Spirosoma</taxon>
    </lineage>
</organism>
<evidence type="ECO:0000313" key="2">
    <source>
        <dbReference type="EMBL" id="MBD2701643.1"/>
    </source>
</evidence>
<gene>
    <name evidence="2" type="ORF">IC229_13410</name>
</gene>
<dbReference type="Gene3D" id="2.60.40.60">
    <property type="entry name" value="Cadherins"/>
    <property type="match status" value="2"/>
</dbReference>
<dbReference type="InterPro" id="IPR006644">
    <property type="entry name" value="Cadg"/>
</dbReference>
<dbReference type="InterPro" id="IPR022409">
    <property type="entry name" value="PKD/Chitinase_dom"/>
</dbReference>
<dbReference type="Pfam" id="PF05345">
    <property type="entry name" value="He_PIG"/>
    <property type="match status" value="2"/>
</dbReference>
<feature type="domain" description="Cadherin" evidence="1">
    <location>
        <begin position="271"/>
        <end position="368"/>
    </location>
</feature>
<protein>
    <submittedName>
        <fullName evidence="2">Cadherin domain-containing protein</fullName>
    </submittedName>
</protein>
<dbReference type="SMART" id="SM00089">
    <property type="entry name" value="PKD"/>
    <property type="match status" value="9"/>
</dbReference>
<dbReference type="Proteomes" id="UP000598820">
    <property type="component" value="Unassembled WGS sequence"/>
</dbReference>
<reference evidence="2" key="1">
    <citation type="submission" date="2020-09" db="EMBL/GenBank/DDBJ databases">
        <authorList>
            <person name="Kim M.K."/>
        </authorList>
    </citation>
    <scope>NUCLEOTIDE SEQUENCE</scope>
    <source>
        <strain evidence="2">BT702</strain>
    </source>
</reference>
<dbReference type="Gene3D" id="2.60.40.10">
    <property type="entry name" value="Immunoglobulins"/>
    <property type="match status" value="2"/>
</dbReference>
<keyword evidence="3" id="KW-1185">Reference proteome</keyword>
<dbReference type="GO" id="GO:0007156">
    <property type="term" value="P:homophilic cell adhesion via plasma membrane adhesion molecules"/>
    <property type="evidence" value="ECO:0007669"/>
    <property type="project" value="InterPro"/>
</dbReference>
<sequence length="1908" mass="192087">MNFGSNCAAANQDILNLQSDCSCCPIFNNDCIRYVNNSTTATTDQFTIRGITYTATIVTNYPPTDISLSGTTVVENQAINTTVGSFSTTDQSIGQQNQTFSYALVSGTGSTNNALFNISGNTLRTSAIFDYESKNSYSIRVRTTDNGTPAYSYEKVFIVNVINAQIEIIVPSGGTGFVTYNGPNGACATLAPTQGRIYMNFGSNCAAANQDILNLQNDCSCCPIFNNDCIRYTNTNLNATTDAFTIRGVTFSVSINYVNTAPTDITLGNTTVSENAAIDTPIGSFTTTDPGPNETNSYSLVSGMGSENNALFNISGNTLRTSAIFDYETKNSYSIRVRATDSGGLSYEKSFIITVTNSNELTINSSQVDVLCFGTSSGSITATPSGESGPYTYSWEPGNPTGDGTATVSNLSAGVYSLTVTATPSGFTSTRSYTITQPSALTLDGSSTDVTTYGGNDGSASVTVSGGTTPYTYNWTPDNPIGDGTATITGLRAGSYTVSVTDFNNCTASRSYTISQPAVPIPKITDFTSNSASICQGNTVELTATIGNVTGTYSFTLASSSGTPIIGAASSALLSQSVTASEAGTQSFTLTVSQSGQSTTATTGVLVEHIPIASLTNNGPISCTLSSVTLTASGGTSYTFANSNGVIGTPGSSNTVVVSSSDTYSVSVASASGCVSTTSTTVSSLTTSPTLSITPTSATLTCASPSVSLSAVGTGTYRWSTGATTQTISATSADTYSVTLTGANGCSSTASSQVSQDNDPPTLSILPASATLTCASPVVSLSAIGAGSISWSTGAATSTISVSVADTYSVTLTGTNGCTATTSAQVSEDNSVPQLSITPASTTLTCSSPAVSLSAIGSGTYQWSTGATTQTISATSAGPYSVTLTGSNGCTATASAQVSEDTNVPTLSITPSSATLTCANPSTTLTANGTGTYLWSTGATSQTIAVNTANAYSVTLTSGNGCTATQTTTIQSDTAVPTATLIASGTLSCAQTSVTLTATGGATYSFAGPGVVSQSSNQAVVNVGGLYSVTATSANGCTATQTTTVQSDTSAPSITLASSGTLNCIQTNVTLTATAGFISYAFSVSAVQQGGSSGNTAIVSSSGLFSVTVTAANGCSTVASVQVSQDNGVPALSINPNSATLTCTATSVSLSAVGTGTYRWSTGETTSAISVSTAAAYSVTLTGANGCSSTASVSVSADQTPPLVSISPSSATLTCTSPLVSLSALGNGSYRWSTGATTSSISVSTANTYSVSLTGTNGCSSTAIANVSVDQTPPLVSISPVSATLTCTTPSVSLTAVGTGTYRWSTGTTTSTISTTAAGTYSVTLTGANGCSSTATANVTADQTPPSITLSPSSATLTCTNPVASLSAVGNGTYRWSNGATTSSISVSTANAYSVTLTGANGCSSTATASVIADQTPPSVSISPTSATLTCTSPVLSLTAIGNGSVRWNNGATTSSISVSTANAYSVTLTGSNGCSSTATVSVSVDQTPPSVSISPTSATLTCTTPTVSLSANGTGSYRWNTGATSQIISVTSAGTYSVTLTGANGCSSTATTAVIYQNCAPTVANSIPPQSAVLGNPFSYTIPANTFADAETPNSLTLSVVGLPAGLSFVSPNTITGTPSTTVGSPFSVTVTATDPGGLSASTSFSLTVQPRSFAITGVTMLDCNHISYFERRINFTVSFEGTNGQLISLSVINEARTVTIHEPYQLTVYTDNPVIVFKARQQGTPGEATFSYNWLAFCANGNPRVENAIPPQSATVGQAFSYTIPANTFTDAETPTNLTLSVVGLPAGLSFVALNTITGTVSASASAFYSVTVTATDPAGGFVSTILPLSVVNPGGCGSMFTLKAGDWNDASVWSCGRVPLLTDVVTLNHAVSLPPTYQAQALRVIYSPTGRLIFGASSRLRLGGN</sequence>
<dbReference type="SMART" id="SM00112">
    <property type="entry name" value="CA"/>
    <property type="match status" value="2"/>
</dbReference>
<name>A0A926Y181_9BACT</name>
<dbReference type="Pfam" id="PF00028">
    <property type="entry name" value="Cadherin"/>
    <property type="match status" value="2"/>
</dbReference>
<dbReference type="EMBL" id="JACWZY010000009">
    <property type="protein sequence ID" value="MBD2701643.1"/>
    <property type="molecule type" value="Genomic_DNA"/>
</dbReference>
<evidence type="ECO:0000259" key="1">
    <source>
        <dbReference type="PROSITE" id="PS50268"/>
    </source>
</evidence>
<dbReference type="InterPro" id="IPR015919">
    <property type="entry name" value="Cadherin-like_sf"/>
</dbReference>
<dbReference type="SMART" id="SM00736">
    <property type="entry name" value="CADG"/>
    <property type="match status" value="3"/>
</dbReference>
<proteinExistence type="predicted"/>
<feature type="domain" description="Cadherin" evidence="1">
    <location>
        <begin position="72"/>
        <end position="173"/>
    </location>
</feature>
<dbReference type="InterPro" id="IPR013783">
    <property type="entry name" value="Ig-like_fold"/>
</dbReference>
<dbReference type="SUPFAM" id="SSF49313">
    <property type="entry name" value="Cadherin-like"/>
    <property type="match status" value="4"/>
</dbReference>
<evidence type="ECO:0000313" key="3">
    <source>
        <dbReference type="Proteomes" id="UP000598820"/>
    </source>
</evidence>
<dbReference type="Pfam" id="PF13573">
    <property type="entry name" value="SprB"/>
    <property type="match status" value="2"/>
</dbReference>
<accession>A0A926Y181</accession>
<dbReference type="InterPro" id="IPR025667">
    <property type="entry name" value="SprB_repeat"/>
</dbReference>
<dbReference type="GO" id="GO:0016020">
    <property type="term" value="C:membrane"/>
    <property type="evidence" value="ECO:0007669"/>
    <property type="project" value="InterPro"/>
</dbReference>
<comment type="caution">
    <text evidence="2">The sequence shown here is derived from an EMBL/GenBank/DDBJ whole genome shotgun (WGS) entry which is preliminary data.</text>
</comment>
<dbReference type="PROSITE" id="PS50268">
    <property type="entry name" value="CADHERIN_2"/>
    <property type="match status" value="2"/>
</dbReference>
<dbReference type="InterPro" id="IPR002126">
    <property type="entry name" value="Cadherin-like_dom"/>
</dbReference>
<dbReference type="GO" id="GO:0005509">
    <property type="term" value="F:calcium ion binding"/>
    <property type="evidence" value="ECO:0007669"/>
    <property type="project" value="InterPro"/>
</dbReference>
<dbReference type="RefSeq" id="WP_190887489.1">
    <property type="nucleotide sequence ID" value="NZ_JACWZY010000009.1"/>
</dbReference>
<dbReference type="CDD" id="cd11304">
    <property type="entry name" value="Cadherin_repeat"/>
    <property type="match status" value="2"/>
</dbReference>
<dbReference type="Gene3D" id="2.60.40.740">
    <property type="match status" value="1"/>
</dbReference>